<sequence length="777" mass="84157">MELDTLRDANFKLLDDAVKDWSTLVKNLETLKKDAEDNLHKGANKAEWAGVNAKVSKEFIGKTAGEFADAHTQADTIHKILSDTAGELKGFHKQLVEAIDGGRKKGLKVIGFEGGFTVTTDVPPEARSKMDQDNQADITALRDEIQRILNAAGETDNSAKTVLQAIADQSKLGFSDASYKDRDTAADAIKKADELAALAKKDPDDLSVKDFDALNAGLKKYGGDELFAERFAAALGAEKTLEFWAGVADPQRGNWDLDRERREQFDDLQRSLGMTLANATQSDSMAMADWKRTMVDIGDKPLYGDRGGPMGFQVMSNLMRTGDYDDRFLNSYGSKLMATERKLTGNGEHPNMAWRQGPGNPLLNRIGDDSGSDPLTGYLKGLSNSPDAATDFFNEPFISKDDPDNPFERDSDDENTYKGKVSLSNFQYLFEERDWPPESDSKGDDLHTGQNNLALALEAATTGHPAGEMPTADTPAHNEGQTKLFESLVTSISDDSERLTGHSYMSDSIGQIASEYLPDINRAATDVDPHPDKGDVDAQQAWKRIENLYPVSGSSAELNHRDAARFLFTIGQNPEGYAAVEVGQKRYMTDLMDYHLNPAVPENLRPNHDQELTIRAIAGHSGEVSGTLAMGRNEAVASEAVSSDSDYDHSVAQWKNVASGTIGLGVGVGTSFIASPAVGAGVGGAAGTVTSVVLEQMFKDAEGNAKDTAGPKMGENWENGQDTNMAYTRRAASEAARAHKLAHPGDIATWAEDESSKGYLSAGSYMERVAPELVTDI</sequence>
<comment type="caution">
    <text evidence="3">The sequence shown here is derived from an EMBL/GenBank/DDBJ whole genome shotgun (WGS) entry which is preliminary data.</text>
</comment>
<dbReference type="RefSeq" id="WP_350719586.1">
    <property type="nucleotide sequence ID" value="NZ_JBEPCO010000015.1"/>
</dbReference>
<proteinExistence type="predicted"/>
<accession>A0ABV1VH38</accession>
<evidence type="ECO:0000313" key="4">
    <source>
        <dbReference type="Proteomes" id="UP001490330"/>
    </source>
</evidence>
<reference evidence="3 4" key="1">
    <citation type="submission" date="2024-06" db="EMBL/GenBank/DDBJ databases">
        <title>The Natural Products Discovery Center: Release of the First 8490 Sequenced Strains for Exploring Actinobacteria Biosynthetic Diversity.</title>
        <authorList>
            <person name="Kalkreuter E."/>
            <person name="Kautsar S.A."/>
            <person name="Yang D."/>
            <person name="Bader C.D."/>
            <person name="Teijaro C.N."/>
            <person name="Fluegel L."/>
            <person name="Davis C.M."/>
            <person name="Simpson J.R."/>
            <person name="Lauterbach L."/>
            <person name="Steele A.D."/>
            <person name="Gui C."/>
            <person name="Meng S."/>
            <person name="Li G."/>
            <person name="Viehrig K."/>
            <person name="Ye F."/>
            <person name="Su P."/>
            <person name="Kiefer A.F."/>
            <person name="Nichols A."/>
            <person name="Cepeda A.J."/>
            <person name="Yan W."/>
            <person name="Fan B."/>
            <person name="Jiang Y."/>
            <person name="Adhikari A."/>
            <person name="Zheng C.-J."/>
            <person name="Schuster L."/>
            <person name="Cowan T.M."/>
            <person name="Smanski M.J."/>
            <person name="Chevrette M.G."/>
            <person name="De Carvalho L.P.S."/>
            <person name="Shen B."/>
        </authorList>
    </citation>
    <scope>NUCLEOTIDE SEQUENCE [LARGE SCALE GENOMIC DNA]</scope>
    <source>
        <strain evidence="3 4">NPDC000632</strain>
    </source>
</reference>
<protein>
    <recommendedName>
        <fullName evidence="5">AG2 protein</fullName>
    </recommendedName>
</protein>
<keyword evidence="4" id="KW-1185">Reference proteome</keyword>
<feature type="region of interest" description="Disordered" evidence="2">
    <location>
        <begin position="390"/>
        <end position="418"/>
    </location>
</feature>
<evidence type="ECO:0000313" key="3">
    <source>
        <dbReference type="EMBL" id="MER6905809.1"/>
    </source>
</evidence>
<gene>
    <name evidence="3" type="ORF">ABT322_18950</name>
</gene>
<evidence type="ECO:0008006" key="5">
    <source>
        <dbReference type="Google" id="ProtNLM"/>
    </source>
</evidence>
<feature type="compositionally biased region" description="Basic and acidic residues" evidence="2">
    <location>
        <begin position="398"/>
        <end position="409"/>
    </location>
</feature>
<organism evidence="3 4">
    <name type="scientific">Streptomyces flaveolus</name>
    <dbReference type="NCBI Taxonomy" id="67297"/>
    <lineage>
        <taxon>Bacteria</taxon>
        <taxon>Bacillati</taxon>
        <taxon>Actinomycetota</taxon>
        <taxon>Actinomycetes</taxon>
        <taxon>Kitasatosporales</taxon>
        <taxon>Streptomycetaceae</taxon>
        <taxon>Streptomyces</taxon>
    </lineage>
</organism>
<dbReference type="EMBL" id="JBEPCV010000017">
    <property type="protein sequence ID" value="MER6905809.1"/>
    <property type="molecule type" value="Genomic_DNA"/>
</dbReference>
<keyword evidence="1" id="KW-0175">Coiled coil</keyword>
<dbReference type="Proteomes" id="UP001490330">
    <property type="component" value="Unassembled WGS sequence"/>
</dbReference>
<feature type="coiled-coil region" evidence="1">
    <location>
        <begin position="18"/>
        <end position="45"/>
    </location>
</feature>
<evidence type="ECO:0000256" key="1">
    <source>
        <dbReference type="SAM" id="Coils"/>
    </source>
</evidence>
<evidence type="ECO:0000256" key="2">
    <source>
        <dbReference type="SAM" id="MobiDB-lite"/>
    </source>
</evidence>
<name>A0ABV1VH38_9ACTN</name>